<name>A0A4Y2EJI0_ARAVE</name>
<dbReference type="Proteomes" id="UP000499080">
    <property type="component" value="Unassembled WGS sequence"/>
</dbReference>
<evidence type="ECO:0000313" key="1">
    <source>
        <dbReference type="EMBL" id="GBM28065.1"/>
    </source>
</evidence>
<dbReference type="AlphaFoldDB" id="A0A4Y2EJI0"/>
<proteinExistence type="predicted"/>
<accession>A0A4Y2EJI0</accession>
<evidence type="ECO:0000313" key="2">
    <source>
        <dbReference type="Proteomes" id="UP000499080"/>
    </source>
</evidence>
<dbReference type="OrthoDB" id="6537890at2759"/>
<protein>
    <submittedName>
        <fullName evidence="1">Uncharacterized protein</fullName>
    </submittedName>
</protein>
<reference evidence="1 2" key="1">
    <citation type="journal article" date="2019" name="Sci. Rep.">
        <title>Orb-weaving spider Araneus ventricosus genome elucidates the spidroin gene catalogue.</title>
        <authorList>
            <person name="Kono N."/>
            <person name="Nakamura H."/>
            <person name="Ohtoshi R."/>
            <person name="Moran D.A.P."/>
            <person name="Shinohara A."/>
            <person name="Yoshida Y."/>
            <person name="Fujiwara M."/>
            <person name="Mori M."/>
            <person name="Tomita M."/>
            <person name="Arakawa K."/>
        </authorList>
    </citation>
    <scope>NUCLEOTIDE SEQUENCE [LARGE SCALE GENOMIC DNA]</scope>
</reference>
<sequence>MVHILRCYRHARKRPKIRSRGNLQRYNVEAPFERIEFDILGRFPGLSDDNRNILVMDYFTERPKDYPLPDQEAMTAAEALL</sequence>
<keyword evidence="2" id="KW-1185">Reference proteome</keyword>
<dbReference type="EMBL" id="BGPR01092681">
    <property type="protein sequence ID" value="GBM28065.1"/>
    <property type="molecule type" value="Genomic_DNA"/>
</dbReference>
<organism evidence="1 2">
    <name type="scientific">Araneus ventricosus</name>
    <name type="common">Orbweaver spider</name>
    <name type="synonym">Epeira ventricosa</name>
    <dbReference type="NCBI Taxonomy" id="182803"/>
    <lineage>
        <taxon>Eukaryota</taxon>
        <taxon>Metazoa</taxon>
        <taxon>Ecdysozoa</taxon>
        <taxon>Arthropoda</taxon>
        <taxon>Chelicerata</taxon>
        <taxon>Arachnida</taxon>
        <taxon>Araneae</taxon>
        <taxon>Araneomorphae</taxon>
        <taxon>Entelegynae</taxon>
        <taxon>Araneoidea</taxon>
        <taxon>Araneidae</taxon>
        <taxon>Araneus</taxon>
    </lineage>
</organism>
<comment type="caution">
    <text evidence="1">The sequence shown here is derived from an EMBL/GenBank/DDBJ whole genome shotgun (WGS) entry which is preliminary data.</text>
</comment>
<gene>
    <name evidence="1" type="ORF">AVEN_150562_1</name>
</gene>